<dbReference type="InterPro" id="IPR019826">
    <property type="entry name" value="Carboxylesterase_B_AS"/>
</dbReference>
<organism evidence="8 9">
    <name type="scientific">Malassezia psittaci</name>
    <dbReference type="NCBI Taxonomy" id="1821823"/>
    <lineage>
        <taxon>Eukaryota</taxon>
        <taxon>Fungi</taxon>
        <taxon>Dikarya</taxon>
        <taxon>Basidiomycota</taxon>
        <taxon>Ustilaginomycotina</taxon>
        <taxon>Malasseziomycetes</taxon>
        <taxon>Malasseziales</taxon>
        <taxon>Malasseziaceae</taxon>
        <taxon>Malassezia</taxon>
    </lineage>
</organism>
<evidence type="ECO:0000256" key="2">
    <source>
        <dbReference type="ARBA" id="ARBA00022801"/>
    </source>
</evidence>
<feature type="compositionally biased region" description="Polar residues" evidence="6">
    <location>
        <begin position="44"/>
        <end position="53"/>
    </location>
</feature>
<comment type="similarity">
    <text evidence="1 5">Belongs to the type-B carboxylesterase/lipase family.</text>
</comment>
<evidence type="ECO:0000256" key="3">
    <source>
        <dbReference type="ARBA" id="ARBA00047591"/>
    </source>
</evidence>
<evidence type="ECO:0000256" key="4">
    <source>
        <dbReference type="ARBA" id="ARBA00048461"/>
    </source>
</evidence>
<dbReference type="SUPFAM" id="SSF53474">
    <property type="entry name" value="alpha/beta-Hydrolases"/>
    <property type="match status" value="1"/>
</dbReference>
<feature type="region of interest" description="Disordered" evidence="6">
    <location>
        <begin position="43"/>
        <end position="132"/>
    </location>
</feature>
<dbReference type="EMBL" id="CP118382">
    <property type="protein sequence ID" value="WFD45360.1"/>
    <property type="molecule type" value="Genomic_DNA"/>
</dbReference>
<dbReference type="AlphaFoldDB" id="A0AAF0JG10"/>
<dbReference type="InterPro" id="IPR002018">
    <property type="entry name" value="CarbesteraseB"/>
</dbReference>
<evidence type="ECO:0000256" key="6">
    <source>
        <dbReference type="SAM" id="MobiDB-lite"/>
    </source>
</evidence>
<dbReference type="InterPro" id="IPR050654">
    <property type="entry name" value="AChE-related_enzymes"/>
</dbReference>
<dbReference type="PANTHER" id="PTHR43918:SF4">
    <property type="entry name" value="CARBOXYLIC ESTER HYDROLASE"/>
    <property type="match status" value="1"/>
</dbReference>
<accession>A0AAF0JG10</accession>
<dbReference type="PROSITE" id="PS00122">
    <property type="entry name" value="CARBOXYLESTERASE_B_1"/>
    <property type="match status" value="1"/>
</dbReference>
<dbReference type="EC" id="3.1.1.-" evidence="5"/>
<name>A0AAF0JG10_9BASI</name>
<evidence type="ECO:0000313" key="8">
    <source>
        <dbReference type="EMBL" id="WFD45360.1"/>
    </source>
</evidence>
<dbReference type="InterPro" id="IPR029058">
    <property type="entry name" value="AB_hydrolase_fold"/>
</dbReference>
<keyword evidence="9" id="KW-1185">Reference proteome</keyword>
<dbReference type="Pfam" id="PF00135">
    <property type="entry name" value="COesterase"/>
    <property type="match status" value="1"/>
</dbReference>
<comment type="catalytic activity">
    <reaction evidence="3">
        <text>a diacylglycerol + H2O = a monoacylglycerol + a fatty acid + H(+)</text>
        <dbReference type="Rhea" id="RHEA:32731"/>
        <dbReference type="ChEBI" id="CHEBI:15377"/>
        <dbReference type="ChEBI" id="CHEBI:15378"/>
        <dbReference type="ChEBI" id="CHEBI:17408"/>
        <dbReference type="ChEBI" id="CHEBI:18035"/>
        <dbReference type="ChEBI" id="CHEBI:28868"/>
    </reaction>
</comment>
<keyword evidence="5" id="KW-0732">Signal</keyword>
<dbReference type="GO" id="GO:0052689">
    <property type="term" value="F:carboxylic ester hydrolase activity"/>
    <property type="evidence" value="ECO:0007669"/>
    <property type="project" value="TreeGrafter"/>
</dbReference>
<keyword evidence="2 5" id="KW-0378">Hydrolase</keyword>
<evidence type="ECO:0000259" key="7">
    <source>
        <dbReference type="Pfam" id="PF00135"/>
    </source>
</evidence>
<evidence type="ECO:0000256" key="5">
    <source>
        <dbReference type="RuleBase" id="RU361235"/>
    </source>
</evidence>
<protein>
    <recommendedName>
        <fullName evidence="5">Carboxylic ester hydrolase</fullName>
        <ecNumber evidence="5">3.1.1.-</ecNumber>
    </recommendedName>
</protein>
<dbReference type="Gene3D" id="3.40.50.1820">
    <property type="entry name" value="alpha/beta hydrolase"/>
    <property type="match status" value="1"/>
</dbReference>
<feature type="chain" id="PRO_5041783127" description="Carboxylic ester hydrolase" evidence="5">
    <location>
        <begin position="23"/>
        <end position="672"/>
    </location>
</feature>
<evidence type="ECO:0000313" key="9">
    <source>
        <dbReference type="Proteomes" id="UP001214628"/>
    </source>
</evidence>
<sequence length="672" mass="74007">MAHRSVFAKALVAFVVLAGVFANLQTVAARDAHLLHHQHLARSASASHTSHQNADSKSSHAAAFSSALQRQESSDSKAHYATPTGTASYTHGKHNSESSDASKTSTGSRSRSSSASATGTSTSNSTGSGFLVVDTNEGKVRGTYNKTSGTYSWLGVPFADDTSGSNRYMAPVPASKRSGVFDATQYGFSCPQHFSNESRLAAGLFGLPSDTFDESIQSEDCLNLNIQIGKNFYKKFLESNGKHKAPVWLNFYGGSYEWGSNRIALYKADNIVNQDDIVVVSANYRNWLFGYPLAPQLHPAQNSDNNNYTGSNPGLKDIDLAIEWVHKNIANFGGDPDSITIGGTSTGACSVDNWSFVHYNKPSAKLVKGIILQSGSMTSLGRYFLADNDATFTESDSQWNLVANQVGCGTSNDRAQFRCMQNKSWRTLMSASFDVNAKFSLAIDNVTTFNNYYDRLEQRRFTPTPMLIGNNKDEGNAFLIHEASLTTFLGPIVTSEVWVCPASVQADLRHGYAPTWRYRFSPSFYIPDTPVKYRELLTYHGGDTAYAWNTWEPFRYDATEDISSDPYPLITYPLPTDRNAIRRPIADVYREANVQFVKDPVKGLYNFHGGWPQYVKGQNTVGDIGFDNDVSRPFRLASSADIDGLCPLTNAQVNMNNMKYKPGFSKVRSYLA</sequence>
<feature type="compositionally biased region" description="Low complexity" evidence="6">
    <location>
        <begin position="55"/>
        <end position="67"/>
    </location>
</feature>
<feature type="domain" description="Carboxylesterase type B" evidence="7">
    <location>
        <begin position="132"/>
        <end position="481"/>
    </location>
</feature>
<proteinExistence type="inferred from homology"/>
<reference evidence="8" key="1">
    <citation type="submission" date="2023-02" db="EMBL/GenBank/DDBJ databases">
        <title>Mating type loci evolution in Malassezia.</title>
        <authorList>
            <person name="Coelho M.A."/>
        </authorList>
    </citation>
    <scope>NUCLEOTIDE SEQUENCE</scope>
    <source>
        <strain evidence="8">CBS 14136</strain>
    </source>
</reference>
<gene>
    <name evidence="8" type="ORF">MPSI1_004042</name>
</gene>
<comment type="catalytic activity">
    <reaction evidence="4">
        <text>a monoacylglycerol + H2O = glycerol + a fatty acid + H(+)</text>
        <dbReference type="Rhea" id="RHEA:15245"/>
        <dbReference type="ChEBI" id="CHEBI:15377"/>
        <dbReference type="ChEBI" id="CHEBI:15378"/>
        <dbReference type="ChEBI" id="CHEBI:17408"/>
        <dbReference type="ChEBI" id="CHEBI:17754"/>
        <dbReference type="ChEBI" id="CHEBI:28868"/>
    </reaction>
</comment>
<feature type="signal peptide" evidence="5">
    <location>
        <begin position="1"/>
        <end position="22"/>
    </location>
</feature>
<feature type="compositionally biased region" description="Low complexity" evidence="6">
    <location>
        <begin position="104"/>
        <end position="129"/>
    </location>
</feature>
<dbReference type="Proteomes" id="UP001214628">
    <property type="component" value="Chromosome 8"/>
</dbReference>
<evidence type="ECO:0000256" key="1">
    <source>
        <dbReference type="ARBA" id="ARBA00005964"/>
    </source>
</evidence>
<dbReference type="PANTHER" id="PTHR43918">
    <property type="entry name" value="ACETYLCHOLINESTERASE"/>
    <property type="match status" value="1"/>
</dbReference>